<proteinExistence type="predicted"/>
<gene>
    <name evidence="1" type="ORF">B0T10DRAFT_433376</name>
</gene>
<name>A0A9P8WBU5_9HYPO</name>
<dbReference type="InterPro" id="IPR029044">
    <property type="entry name" value="Nucleotide-diphossugar_trans"/>
</dbReference>
<dbReference type="PANTHER" id="PTHR11183">
    <property type="entry name" value="GLYCOGENIN SUBFAMILY MEMBER"/>
    <property type="match status" value="1"/>
</dbReference>
<sequence length="383" mass="44113">MTWHKWPMAGYLRLPTDEDASTYSASFSTRIRSPSQLFASKRYRWVASLAFLTFLYSLTQLCKHGALIQHTPSASVQTSATTSEVDWSRFAYTQYVTNSEYLCNSVMFFEALHRLGSRADRVIMYPAPMLQPGETSPSDALLLSKARDDYNVKLVPITIQHKYEGDQTWADSFTKLLAFNQTQYSRVLSIDSDSVILQDMDELFLLPPAPVAMPRAYWLFPDKPILSSQVMLIQPSEAEFARVMDTVNSADLEDYDMEIVNHLYGNSALIIPHRPYDLLTAEFRFENHTLYLGTDREKWDPVAIYNEAKLIHFSDWPLPKPWLDTPEATRLVLQPRCHNTTEGTQDCAERVVWNNIYSDFKTRRKEICDLGPPKEPRQAMQRP</sequence>
<keyword evidence="2" id="KW-1185">Reference proteome</keyword>
<protein>
    <submittedName>
        <fullName evidence="1">Nucleotide-diphospho-sugar transferase</fullName>
    </submittedName>
</protein>
<keyword evidence="1" id="KW-0808">Transferase</keyword>
<organism evidence="1 2">
    <name type="scientific">Thelonectria olida</name>
    <dbReference type="NCBI Taxonomy" id="1576542"/>
    <lineage>
        <taxon>Eukaryota</taxon>
        <taxon>Fungi</taxon>
        <taxon>Dikarya</taxon>
        <taxon>Ascomycota</taxon>
        <taxon>Pezizomycotina</taxon>
        <taxon>Sordariomycetes</taxon>
        <taxon>Hypocreomycetidae</taxon>
        <taxon>Hypocreales</taxon>
        <taxon>Nectriaceae</taxon>
        <taxon>Thelonectria</taxon>
    </lineage>
</organism>
<dbReference type="OrthoDB" id="2014201at2759"/>
<evidence type="ECO:0000313" key="1">
    <source>
        <dbReference type="EMBL" id="KAH6896772.1"/>
    </source>
</evidence>
<dbReference type="EMBL" id="JAGPYM010000003">
    <property type="protein sequence ID" value="KAH6896772.1"/>
    <property type="molecule type" value="Genomic_DNA"/>
</dbReference>
<dbReference type="GO" id="GO:0016740">
    <property type="term" value="F:transferase activity"/>
    <property type="evidence" value="ECO:0007669"/>
    <property type="project" value="UniProtKB-KW"/>
</dbReference>
<evidence type="ECO:0000313" key="2">
    <source>
        <dbReference type="Proteomes" id="UP000777438"/>
    </source>
</evidence>
<dbReference type="SUPFAM" id="SSF53448">
    <property type="entry name" value="Nucleotide-diphospho-sugar transferases"/>
    <property type="match status" value="1"/>
</dbReference>
<accession>A0A9P8WBU5</accession>
<reference evidence="1 2" key="1">
    <citation type="journal article" date="2021" name="Nat. Commun.">
        <title>Genetic determinants of endophytism in the Arabidopsis root mycobiome.</title>
        <authorList>
            <person name="Mesny F."/>
            <person name="Miyauchi S."/>
            <person name="Thiergart T."/>
            <person name="Pickel B."/>
            <person name="Atanasova L."/>
            <person name="Karlsson M."/>
            <person name="Huettel B."/>
            <person name="Barry K.W."/>
            <person name="Haridas S."/>
            <person name="Chen C."/>
            <person name="Bauer D."/>
            <person name="Andreopoulos W."/>
            <person name="Pangilinan J."/>
            <person name="LaButti K."/>
            <person name="Riley R."/>
            <person name="Lipzen A."/>
            <person name="Clum A."/>
            <person name="Drula E."/>
            <person name="Henrissat B."/>
            <person name="Kohler A."/>
            <person name="Grigoriev I.V."/>
            <person name="Martin F.M."/>
            <person name="Hacquard S."/>
        </authorList>
    </citation>
    <scope>NUCLEOTIDE SEQUENCE [LARGE SCALE GENOMIC DNA]</scope>
    <source>
        <strain evidence="1 2">MPI-CAGE-CH-0241</strain>
    </source>
</reference>
<comment type="caution">
    <text evidence="1">The sequence shown here is derived from an EMBL/GenBank/DDBJ whole genome shotgun (WGS) entry which is preliminary data.</text>
</comment>
<dbReference type="Proteomes" id="UP000777438">
    <property type="component" value="Unassembled WGS sequence"/>
</dbReference>
<dbReference type="Gene3D" id="3.90.550.10">
    <property type="entry name" value="Spore Coat Polysaccharide Biosynthesis Protein SpsA, Chain A"/>
    <property type="match status" value="1"/>
</dbReference>
<dbReference type="InterPro" id="IPR050587">
    <property type="entry name" value="GNT1/Glycosyltrans_8"/>
</dbReference>
<dbReference type="AlphaFoldDB" id="A0A9P8WBU5"/>